<feature type="region of interest" description="Disordered" evidence="2">
    <location>
        <begin position="75"/>
        <end position="108"/>
    </location>
</feature>
<feature type="coiled-coil region" evidence="1">
    <location>
        <begin position="28"/>
        <end position="62"/>
    </location>
</feature>
<organism evidence="3 4">
    <name type="scientific">Leucocoprinus birnbaumii</name>
    <dbReference type="NCBI Taxonomy" id="56174"/>
    <lineage>
        <taxon>Eukaryota</taxon>
        <taxon>Fungi</taxon>
        <taxon>Dikarya</taxon>
        <taxon>Basidiomycota</taxon>
        <taxon>Agaricomycotina</taxon>
        <taxon>Agaricomycetes</taxon>
        <taxon>Agaricomycetidae</taxon>
        <taxon>Agaricales</taxon>
        <taxon>Agaricineae</taxon>
        <taxon>Agaricaceae</taxon>
        <taxon>Leucocoprinus</taxon>
    </lineage>
</organism>
<proteinExistence type="predicted"/>
<dbReference type="AlphaFoldDB" id="A0AAD5W323"/>
<accession>A0AAD5W323</accession>
<keyword evidence="1" id="KW-0175">Coiled coil</keyword>
<evidence type="ECO:0000313" key="4">
    <source>
        <dbReference type="Proteomes" id="UP001213000"/>
    </source>
</evidence>
<keyword evidence="4" id="KW-1185">Reference proteome</keyword>
<dbReference type="EMBL" id="JANIEX010000163">
    <property type="protein sequence ID" value="KAJ3571967.1"/>
    <property type="molecule type" value="Genomic_DNA"/>
</dbReference>
<dbReference type="Proteomes" id="UP001213000">
    <property type="component" value="Unassembled WGS sequence"/>
</dbReference>
<sequence length="464" mass="52933">MAGFEQAVWQQIDVERKGWQESFKKSFLDKLNAEQSSWQAQYVEHQAQESALLQEIEQLRIQLSQMQLCSVQEPSPGLTYPKATTPLSSPAPKSRQKTPAKSPCPQKPASQVYQLLEDGIPPEAKTIKRALNLHIRVLWGITNVNAAPPAPNKDDLVSFNAHFSSTAENNLYAAPSGPELIEPYLIQIGTSISPLTQKKLASDIKAILSAAYDHIEPNKAYIQDMPLLIKIYDHFIHHSMYHNWKRECRQPGSLCAASEANLQYGNRSWLAAQQSTSDDEADPSGCMEGGHPVFWIRRHIERSTAPEQFIQLLDKKREENLWYEGKRCCERLWLIPTNQQPSIFTQLPYNFPIDYFNPTFFGSLQHSMCKKITSQMISLLPDIKDTFSGSCDEQLSNQRFMDKYGDDVLACYKLDDLYLVDDDDEEEEFQPGYSLDDDDFIDDEEDDDIEEKQLSFAGQMMEAD</sequence>
<reference evidence="3" key="1">
    <citation type="submission" date="2022-07" db="EMBL/GenBank/DDBJ databases">
        <title>Genome Sequence of Leucocoprinus birnbaumii.</title>
        <authorList>
            <person name="Buettner E."/>
        </authorList>
    </citation>
    <scope>NUCLEOTIDE SEQUENCE</scope>
    <source>
        <strain evidence="3">VT141</strain>
    </source>
</reference>
<protein>
    <submittedName>
        <fullName evidence="3">Uncharacterized protein</fullName>
    </submittedName>
</protein>
<evidence type="ECO:0000256" key="2">
    <source>
        <dbReference type="SAM" id="MobiDB-lite"/>
    </source>
</evidence>
<name>A0AAD5W323_9AGAR</name>
<comment type="caution">
    <text evidence="3">The sequence shown here is derived from an EMBL/GenBank/DDBJ whole genome shotgun (WGS) entry which is preliminary data.</text>
</comment>
<evidence type="ECO:0000313" key="3">
    <source>
        <dbReference type="EMBL" id="KAJ3571967.1"/>
    </source>
</evidence>
<evidence type="ECO:0000256" key="1">
    <source>
        <dbReference type="SAM" id="Coils"/>
    </source>
</evidence>
<gene>
    <name evidence="3" type="ORF">NP233_g3409</name>
</gene>